<accession>A0A1I7X9X2</accession>
<evidence type="ECO:0000313" key="1">
    <source>
        <dbReference type="Proteomes" id="UP000095283"/>
    </source>
</evidence>
<organism evidence="1 2">
    <name type="scientific">Heterorhabditis bacteriophora</name>
    <name type="common">Entomopathogenic nematode worm</name>
    <dbReference type="NCBI Taxonomy" id="37862"/>
    <lineage>
        <taxon>Eukaryota</taxon>
        <taxon>Metazoa</taxon>
        <taxon>Ecdysozoa</taxon>
        <taxon>Nematoda</taxon>
        <taxon>Chromadorea</taxon>
        <taxon>Rhabditida</taxon>
        <taxon>Rhabditina</taxon>
        <taxon>Rhabditomorpha</taxon>
        <taxon>Strongyloidea</taxon>
        <taxon>Heterorhabditidae</taxon>
        <taxon>Heterorhabditis</taxon>
    </lineage>
</organism>
<reference evidence="2" key="1">
    <citation type="submission" date="2016-11" db="UniProtKB">
        <authorList>
            <consortium name="WormBaseParasite"/>
        </authorList>
    </citation>
    <scope>IDENTIFICATION</scope>
</reference>
<dbReference type="WBParaSite" id="Hba_14162">
    <property type="protein sequence ID" value="Hba_14162"/>
    <property type="gene ID" value="Hba_14162"/>
</dbReference>
<protein>
    <submittedName>
        <fullName evidence="2">Ovule protein</fullName>
    </submittedName>
</protein>
<dbReference type="Proteomes" id="UP000095283">
    <property type="component" value="Unplaced"/>
</dbReference>
<keyword evidence="1" id="KW-1185">Reference proteome</keyword>
<name>A0A1I7X9X2_HETBA</name>
<evidence type="ECO:0000313" key="2">
    <source>
        <dbReference type="WBParaSite" id="Hba_14162"/>
    </source>
</evidence>
<sequence>MWRVRDSQVKNENSIRRECRCESKQQHGCVETYIHHANHGLKMECPEEENGWGKLRIKCSTSYMMVSDHFFKVG</sequence>
<proteinExistence type="predicted"/>
<dbReference type="AlphaFoldDB" id="A0A1I7X9X2"/>